<reference evidence="2 3" key="1">
    <citation type="submission" date="2016-01" db="EMBL/GenBank/DDBJ databases">
        <title>Biosynthesis of antibiotic leucinostatins and their inhibition on Phytophthora in bio-control Purpureocillium lilacinum.</title>
        <authorList>
            <person name="Wang G."/>
            <person name="Liu Z."/>
            <person name="Lin R."/>
            <person name="Li E."/>
            <person name="Mao Z."/>
            <person name="Ling J."/>
            <person name="Yin W."/>
            <person name="Xie B."/>
        </authorList>
    </citation>
    <scope>NUCLEOTIDE SEQUENCE [LARGE SCALE GENOMIC DNA]</scope>
    <source>
        <strain evidence="2">PLBJ-1</strain>
    </source>
</reference>
<dbReference type="EMBL" id="LSBH01000002">
    <property type="protein sequence ID" value="OAQ84577.1"/>
    <property type="molecule type" value="Genomic_DNA"/>
</dbReference>
<evidence type="ECO:0000313" key="3">
    <source>
        <dbReference type="Proteomes" id="UP000078240"/>
    </source>
</evidence>
<gene>
    <name evidence="2" type="ORF">VFPBJ_03345</name>
</gene>
<protein>
    <submittedName>
        <fullName evidence="2">Uncharacterized protein</fullName>
    </submittedName>
</protein>
<name>A0A179H2V7_PURLI</name>
<sequence length="184" mass="19651">MKARARRALSPRLRGADFVQIWQHQSHRRGGGMSEMCGSWAYEAAREGVGRWRGHAPGAAMLSACEPEVAVVAVLNGQTAWPASPRETRRDCAAEAAPPGCQSADTTKLLWYPVVGGIGDRAKRQEMGDRPEAVDPPPPLLGPGHRDPGHKQSVAPGGPSFAEADDDDNNDGGQTRTRRPSGRG</sequence>
<feature type="compositionally biased region" description="Basic and acidic residues" evidence="1">
    <location>
        <begin position="123"/>
        <end position="133"/>
    </location>
</feature>
<accession>A0A179H2V7</accession>
<evidence type="ECO:0000313" key="2">
    <source>
        <dbReference type="EMBL" id="OAQ84577.1"/>
    </source>
</evidence>
<comment type="caution">
    <text evidence="2">The sequence shown here is derived from an EMBL/GenBank/DDBJ whole genome shotgun (WGS) entry which is preliminary data.</text>
</comment>
<dbReference type="Proteomes" id="UP000078240">
    <property type="component" value="Unassembled WGS sequence"/>
</dbReference>
<proteinExistence type="predicted"/>
<evidence type="ECO:0000256" key="1">
    <source>
        <dbReference type="SAM" id="MobiDB-lite"/>
    </source>
</evidence>
<organism evidence="2 3">
    <name type="scientific">Purpureocillium lilacinum</name>
    <name type="common">Paecilomyces lilacinus</name>
    <dbReference type="NCBI Taxonomy" id="33203"/>
    <lineage>
        <taxon>Eukaryota</taxon>
        <taxon>Fungi</taxon>
        <taxon>Dikarya</taxon>
        <taxon>Ascomycota</taxon>
        <taxon>Pezizomycotina</taxon>
        <taxon>Sordariomycetes</taxon>
        <taxon>Hypocreomycetidae</taxon>
        <taxon>Hypocreales</taxon>
        <taxon>Ophiocordycipitaceae</taxon>
        <taxon>Purpureocillium</taxon>
    </lineage>
</organism>
<dbReference type="AlphaFoldDB" id="A0A179H2V7"/>
<feature type="region of interest" description="Disordered" evidence="1">
    <location>
        <begin position="123"/>
        <end position="184"/>
    </location>
</feature>